<feature type="region of interest" description="Disordered" evidence="4">
    <location>
        <begin position="403"/>
        <end position="444"/>
    </location>
</feature>
<dbReference type="InterPro" id="IPR011048">
    <property type="entry name" value="Haem_d1_sf"/>
</dbReference>
<feature type="region of interest" description="Disordered" evidence="4">
    <location>
        <begin position="203"/>
        <end position="231"/>
    </location>
</feature>
<evidence type="ECO:0000256" key="2">
    <source>
        <dbReference type="ARBA" id="ARBA00023295"/>
    </source>
</evidence>
<keyword evidence="2" id="KW-0378">Hydrolase</keyword>
<dbReference type="PANTHER" id="PTHR46708">
    <property type="entry name" value="TENASCIN"/>
    <property type="match status" value="1"/>
</dbReference>
<accession>A0ABQ3ZES1</accession>
<feature type="region of interest" description="Disordered" evidence="4">
    <location>
        <begin position="503"/>
        <end position="534"/>
    </location>
</feature>
<evidence type="ECO:0000256" key="4">
    <source>
        <dbReference type="SAM" id="MobiDB-lite"/>
    </source>
</evidence>
<feature type="transmembrane region" description="Helical" evidence="5">
    <location>
        <begin position="21"/>
        <end position="42"/>
    </location>
</feature>
<keyword evidence="8" id="KW-1185">Reference proteome</keyword>
<evidence type="ECO:0000313" key="8">
    <source>
        <dbReference type="Proteomes" id="UP000603200"/>
    </source>
</evidence>
<feature type="domain" description="Fibronectin type-III" evidence="6">
    <location>
        <begin position="621"/>
        <end position="708"/>
    </location>
</feature>
<keyword evidence="3" id="KW-0624">Polysaccharide degradation</keyword>
<sequence length="895" mass="92656">MSSADVVTEQPRRRWRSRGGLVTIGTVVALVTGLGLTVLGLGSADQAVASFDAASWAWSKPKGEIARINGVTARVDTRVDVPRARSHQMEVAQNDRFVILRDVQTGVVSTMDLTSLQEAATKWETSAGIGVHVALNDDAAFVIDSVQGQIRQLDPRTLTPVGEPLSYPPGIAGGVFDGKGRLWIAVPTEGTVSAITPAALPDDSAAGGGGSATAAGAPPTDSPGLGSNPAQVRTEAVAEASHDLTISTLEDGVAVLDRTTNVLTTIGPKTTTTVTLPLDGPGTLPEHTEGAIVPVTVPDSRRVYGVSGETTIANFEVPGDGEITDLQPAVAYKGYFYIADEASGSVHVFDQGGAEQKAIGFKKPGGPLELEVRENYLFINAPGSETARVVDDSHKVRTVDKYADDVLGGDPPETPPAPPPAPPKPKKPTTSKPGAPKNVRAAAGNAEVRVTWQAAADNGAAISRYVVEGADKTFQVGADQRSLDVTGLTNGETYKFAVHAVNKKGDGPERTSNAVKPTSEVPDAPTVPSAEAKPDGTVVVSWPAANGQGLEIKRYTVTAISEGGSAPIGDVTDGTSLTIKDGQLEYGKQYAFTVVAVNERGAGSKASPVSPSVVPFTKPGRPETVDAATVGDQPGTIQVTWSAPAENGRPLTKYLVTAGGRTTEVTETTATLNGFGEGENVAVEVKAVNEAGEGEAGTATAKTITKPVVTVTGSSATYNTATVSFTVDAGGGTATCSMTASDGGGSASGSCSSLKSSKLDPSTSYTFTVSAKNAAGTVTKTKVQKTAALYGTATCNNGDTGDQKTYCDKDVDGRNGDEIFSVASQDDDKQVGWAKPGTRLEAYCKKKGSSIDSYVYNDNKVSSWWIQVNYKGKNYIPFAWLNLDGGDDVNDLPTC</sequence>
<dbReference type="SUPFAM" id="SSF49265">
    <property type="entry name" value="Fibronectin type III"/>
    <property type="match status" value="2"/>
</dbReference>
<dbReference type="Gene3D" id="2.60.40.10">
    <property type="entry name" value="Immunoglobulins"/>
    <property type="match status" value="3"/>
</dbReference>
<dbReference type="Proteomes" id="UP000603200">
    <property type="component" value="Unassembled WGS sequence"/>
</dbReference>
<dbReference type="SUPFAM" id="SSF51004">
    <property type="entry name" value="C-terminal (heme d1) domain of cytochrome cd1-nitrite reductase"/>
    <property type="match status" value="1"/>
</dbReference>
<dbReference type="CDD" id="cd00063">
    <property type="entry name" value="FN3"/>
    <property type="match status" value="3"/>
</dbReference>
<feature type="compositionally biased region" description="Low complexity" evidence="4">
    <location>
        <begin position="212"/>
        <end position="224"/>
    </location>
</feature>
<keyword evidence="1" id="KW-0677">Repeat</keyword>
<evidence type="ECO:0000256" key="1">
    <source>
        <dbReference type="ARBA" id="ARBA00022737"/>
    </source>
</evidence>
<dbReference type="PANTHER" id="PTHR46708:SF2">
    <property type="entry name" value="FIBRONECTIN TYPE-III DOMAIN-CONTAINING PROTEIN"/>
    <property type="match status" value="1"/>
</dbReference>
<keyword evidence="3" id="KW-0119">Carbohydrate metabolism</keyword>
<evidence type="ECO:0000259" key="6">
    <source>
        <dbReference type="PROSITE" id="PS50853"/>
    </source>
</evidence>
<proteinExistence type="predicted"/>
<feature type="domain" description="Fibronectin type-III" evidence="6">
    <location>
        <begin position="524"/>
        <end position="620"/>
    </location>
</feature>
<keyword evidence="2" id="KW-0326">Glycosidase</keyword>
<keyword evidence="5" id="KW-1133">Transmembrane helix</keyword>
<feature type="compositionally biased region" description="Pro residues" evidence="4">
    <location>
        <begin position="412"/>
        <end position="423"/>
    </location>
</feature>
<dbReference type="InterPro" id="IPR050991">
    <property type="entry name" value="ECM_Regulatory_Proteins"/>
</dbReference>
<evidence type="ECO:0000256" key="3">
    <source>
        <dbReference type="ARBA" id="ARBA00023326"/>
    </source>
</evidence>
<dbReference type="PROSITE" id="PS50853">
    <property type="entry name" value="FN3"/>
    <property type="match status" value="3"/>
</dbReference>
<reference evidence="7 8" key="1">
    <citation type="submission" date="2021-01" db="EMBL/GenBank/DDBJ databases">
        <title>Whole genome shotgun sequence of Actinoplanes humidus NBRC 14915.</title>
        <authorList>
            <person name="Komaki H."/>
            <person name="Tamura T."/>
        </authorList>
    </citation>
    <scope>NUCLEOTIDE SEQUENCE [LARGE SCALE GENOMIC DNA]</scope>
    <source>
        <strain evidence="7 8">NBRC 14915</strain>
    </source>
</reference>
<feature type="domain" description="Fibronectin type-III" evidence="6">
    <location>
        <begin position="432"/>
        <end position="521"/>
    </location>
</feature>
<dbReference type="InterPro" id="IPR003961">
    <property type="entry name" value="FN3_dom"/>
</dbReference>
<dbReference type="RefSeq" id="WP_203834331.1">
    <property type="nucleotide sequence ID" value="NZ_BAAATV010000001.1"/>
</dbReference>
<name>A0ABQ3ZES1_9ACTN</name>
<dbReference type="SMART" id="SM00060">
    <property type="entry name" value="FN3"/>
    <property type="match status" value="4"/>
</dbReference>
<keyword evidence="5" id="KW-0812">Transmembrane</keyword>
<comment type="caution">
    <text evidence="7">The sequence shown here is derived from an EMBL/GenBank/DDBJ whole genome shotgun (WGS) entry which is preliminary data.</text>
</comment>
<dbReference type="InterPro" id="IPR013783">
    <property type="entry name" value="Ig-like_fold"/>
</dbReference>
<feature type="region of interest" description="Disordered" evidence="4">
    <location>
        <begin position="602"/>
        <end position="621"/>
    </location>
</feature>
<dbReference type="EMBL" id="BOMN01000001">
    <property type="protein sequence ID" value="GIE17018.1"/>
    <property type="molecule type" value="Genomic_DNA"/>
</dbReference>
<gene>
    <name evidence="7" type="ORF">Ahu01nite_001200</name>
</gene>
<evidence type="ECO:0000256" key="5">
    <source>
        <dbReference type="SAM" id="Phobius"/>
    </source>
</evidence>
<protein>
    <recommendedName>
        <fullName evidence="6">Fibronectin type-III domain-containing protein</fullName>
    </recommendedName>
</protein>
<organism evidence="7 8">
    <name type="scientific">Winogradskya humida</name>
    <dbReference type="NCBI Taxonomy" id="113566"/>
    <lineage>
        <taxon>Bacteria</taxon>
        <taxon>Bacillati</taxon>
        <taxon>Actinomycetota</taxon>
        <taxon>Actinomycetes</taxon>
        <taxon>Micromonosporales</taxon>
        <taxon>Micromonosporaceae</taxon>
        <taxon>Winogradskya</taxon>
    </lineage>
</organism>
<dbReference type="InterPro" id="IPR036116">
    <property type="entry name" value="FN3_sf"/>
</dbReference>
<keyword evidence="5" id="KW-0472">Membrane</keyword>
<dbReference type="Pfam" id="PF00041">
    <property type="entry name" value="fn3"/>
    <property type="match status" value="3"/>
</dbReference>
<evidence type="ECO:0000313" key="7">
    <source>
        <dbReference type="EMBL" id="GIE17018.1"/>
    </source>
</evidence>